<evidence type="ECO:0000256" key="2">
    <source>
        <dbReference type="ARBA" id="ARBA00022679"/>
    </source>
</evidence>
<name>A0A913XRU5_EXADI</name>
<dbReference type="OrthoDB" id="5957748at2759"/>
<dbReference type="InterPro" id="IPR011009">
    <property type="entry name" value="Kinase-like_dom_sf"/>
</dbReference>
<dbReference type="EnsemblMetazoa" id="XM_021053044.1">
    <property type="protein sequence ID" value="XP_020908703.1"/>
    <property type="gene ID" value="LOC110246678"/>
</dbReference>
<dbReference type="GeneID" id="110246678"/>
<dbReference type="RefSeq" id="XP_020908703.1">
    <property type="nucleotide sequence ID" value="XM_021053044.1"/>
</dbReference>
<dbReference type="OMA" id="LHETAIN"/>
<keyword evidence="2" id="KW-0808">Transferase</keyword>
<dbReference type="SMART" id="SM00811">
    <property type="entry name" value="Alpha_kinase"/>
    <property type="match status" value="1"/>
</dbReference>
<reference evidence="7" key="1">
    <citation type="submission" date="2022-11" db="UniProtKB">
        <authorList>
            <consortium name="EnsemblMetazoa"/>
        </authorList>
    </citation>
    <scope>IDENTIFICATION</scope>
</reference>
<dbReference type="Pfam" id="PF02816">
    <property type="entry name" value="Alpha_kinase"/>
    <property type="match status" value="1"/>
</dbReference>
<keyword evidence="8" id="KW-1185">Reference proteome</keyword>
<keyword evidence="3" id="KW-0547">Nucleotide-binding</keyword>
<dbReference type="AlphaFoldDB" id="A0A913XRU5"/>
<dbReference type="SUPFAM" id="SSF56112">
    <property type="entry name" value="Protein kinase-like (PK-like)"/>
    <property type="match status" value="1"/>
</dbReference>
<feature type="domain" description="Alpha-type protein kinase" evidence="6">
    <location>
        <begin position="1"/>
        <end position="151"/>
    </location>
</feature>
<keyword evidence="4" id="KW-0418">Kinase</keyword>
<evidence type="ECO:0000256" key="5">
    <source>
        <dbReference type="ARBA" id="ARBA00022840"/>
    </source>
</evidence>
<dbReference type="InterPro" id="IPR051852">
    <property type="entry name" value="Alpha-type_PK"/>
</dbReference>
<dbReference type="InterPro" id="IPR004166">
    <property type="entry name" value="a-kinase_dom"/>
</dbReference>
<dbReference type="Gene3D" id="3.20.200.10">
    <property type="entry name" value="MHCK/EF2 kinase"/>
    <property type="match status" value="1"/>
</dbReference>
<keyword evidence="5" id="KW-0067">ATP-binding</keyword>
<proteinExistence type="predicted"/>
<dbReference type="CDD" id="cd04515">
    <property type="entry name" value="Alpha_kinase"/>
    <property type="match status" value="1"/>
</dbReference>
<evidence type="ECO:0000259" key="6">
    <source>
        <dbReference type="PROSITE" id="PS51158"/>
    </source>
</evidence>
<dbReference type="PROSITE" id="PS51158">
    <property type="entry name" value="ALPHA_KINASE"/>
    <property type="match status" value="1"/>
</dbReference>
<accession>A0A913XRU5</accession>
<evidence type="ECO:0000313" key="7">
    <source>
        <dbReference type="EnsemblMetazoa" id="XP_020908703.1"/>
    </source>
</evidence>
<evidence type="ECO:0000256" key="1">
    <source>
        <dbReference type="ARBA" id="ARBA00022527"/>
    </source>
</evidence>
<evidence type="ECO:0000256" key="4">
    <source>
        <dbReference type="ARBA" id="ARBA00022777"/>
    </source>
</evidence>
<evidence type="ECO:0000256" key="3">
    <source>
        <dbReference type="ARBA" id="ARBA00022741"/>
    </source>
</evidence>
<dbReference type="Proteomes" id="UP000887567">
    <property type="component" value="Unplaced"/>
</dbReference>
<sequence length="151" mass="17153">MNALARNFAQNMQLESPMEFGKSFAYTKVYFSTINGECVTIENYIEGETFEKYINNDSLVCGDDVGDISLKSETFAHYTYERSNKQLIVLDLQGIGYNLCDPEIASAHLRVGDETSPILFCYGNLHETAINNFVTNHCCNKFCRFLQLPDM</sequence>
<dbReference type="GO" id="GO:0005524">
    <property type="term" value="F:ATP binding"/>
    <property type="evidence" value="ECO:0007669"/>
    <property type="project" value="UniProtKB-KW"/>
</dbReference>
<dbReference type="PANTHER" id="PTHR45992">
    <property type="entry name" value="EUKARYOTIC ELONGATION FACTOR 2 KINASE-RELATED"/>
    <property type="match status" value="1"/>
</dbReference>
<organism evidence="7 8">
    <name type="scientific">Exaiptasia diaphana</name>
    <name type="common">Tropical sea anemone</name>
    <name type="synonym">Aiptasia pulchella</name>
    <dbReference type="NCBI Taxonomy" id="2652724"/>
    <lineage>
        <taxon>Eukaryota</taxon>
        <taxon>Metazoa</taxon>
        <taxon>Cnidaria</taxon>
        <taxon>Anthozoa</taxon>
        <taxon>Hexacorallia</taxon>
        <taxon>Actiniaria</taxon>
        <taxon>Aiptasiidae</taxon>
        <taxon>Exaiptasia</taxon>
    </lineage>
</organism>
<protein>
    <recommendedName>
        <fullName evidence="6">Alpha-type protein kinase domain-containing protein</fullName>
    </recommendedName>
</protein>
<evidence type="ECO:0000313" key="8">
    <source>
        <dbReference type="Proteomes" id="UP000887567"/>
    </source>
</evidence>
<keyword evidence="1" id="KW-0723">Serine/threonine-protein kinase</keyword>
<dbReference type="KEGG" id="epa:110246678"/>
<dbReference type="GO" id="GO:0004674">
    <property type="term" value="F:protein serine/threonine kinase activity"/>
    <property type="evidence" value="ECO:0007669"/>
    <property type="project" value="UniProtKB-KW"/>
</dbReference>